<dbReference type="EMBL" id="JAAAIL010000207">
    <property type="protein sequence ID" value="KAG0278287.1"/>
    <property type="molecule type" value="Genomic_DNA"/>
</dbReference>
<evidence type="ECO:0000313" key="3">
    <source>
        <dbReference type="Proteomes" id="UP001194580"/>
    </source>
</evidence>
<keyword evidence="1" id="KW-1133">Transmembrane helix</keyword>
<sequence>MSPITSSAVVRMVRVATPLRTTAIRQFSAAAPAVESSAPAVALHSTKKLAITSGVAFIAGIDVTYAYFTLGQKKELTV</sequence>
<accession>A0AAD4DHK4</accession>
<organism evidence="2 3">
    <name type="scientific">Linnemannia exigua</name>
    <dbReference type="NCBI Taxonomy" id="604196"/>
    <lineage>
        <taxon>Eukaryota</taxon>
        <taxon>Fungi</taxon>
        <taxon>Fungi incertae sedis</taxon>
        <taxon>Mucoromycota</taxon>
        <taxon>Mortierellomycotina</taxon>
        <taxon>Mortierellomycetes</taxon>
        <taxon>Mortierellales</taxon>
        <taxon>Mortierellaceae</taxon>
        <taxon>Linnemannia</taxon>
    </lineage>
</organism>
<gene>
    <name evidence="2" type="ORF">BGZ95_004320</name>
</gene>
<comment type="caution">
    <text evidence="2">The sequence shown here is derived from an EMBL/GenBank/DDBJ whole genome shotgun (WGS) entry which is preliminary data.</text>
</comment>
<keyword evidence="1" id="KW-0472">Membrane</keyword>
<protein>
    <submittedName>
        <fullName evidence="2">Uncharacterized protein</fullName>
    </submittedName>
</protein>
<feature type="transmembrane region" description="Helical" evidence="1">
    <location>
        <begin position="49"/>
        <end position="68"/>
    </location>
</feature>
<keyword evidence="3" id="KW-1185">Reference proteome</keyword>
<dbReference type="AlphaFoldDB" id="A0AAD4DHK4"/>
<name>A0AAD4DHK4_9FUNG</name>
<evidence type="ECO:0000313" key="2">
    <source>
        <dbReference type="EMBL" id="KAG0278287.1"/>
    </source>
</evidence>
<reference evidence="2" key="1">
    <citation type="journal article" date="2020" name="Fungal Divers.">
        <title>Resolving the Mortierellaceae phylogeny through synthesis of multi-gene phylogenetics and phylogenomics.</title>
        <authorList>
            <person name="Vandepol N."/>
            <person name="Liber J."/>
            <person name="Desiro A."/>
            <person name="Na H."/>
            <person name="Kennedy M."/>
            <person name="Barry K."/>
            <person name="Grigoriev I.V."/>
            <person name="Miller A.N."/>
            <person name="O'Donnell K."/>
            <person name="Stajich J.E."/>
            <person name="Bonito G."/>
        </authorList>
    </citation>
    <scope>NUCLEOTIDE SEQUENCE</scope>
    <source>
        <strain evidence="2">NRRL 28262</strain>
    </source>
</reference>
<proteinExistence type="predicted"/>
<evidence type="ECO:0000256" key="1">
    <source>
        <dbReference type="SAM" id="Phobius"/>
    </source>
</evidence>
<dbReference type="Proteomes" id="UP001194580">
    <property type="component" value="Unassembled WGS sequence"/>
</dbReference>
<keyword evidence="1" id="KW-0812">Transmembrane</keyword>